<evidence type="ECO:0000256" key="1">
    <source>
        <dbReference type="SAM" id="MobiDB-lite"/>
    </source>
</evidence>
<organism evidence="2 3">
    <name type="scientific">Penicilliopsis zonata CBS 506.65</name>
    <dbReference type="NCBI Taxonomy" id="1073090"/>
    <lineage>
        <taxon>Eukaryota</taxon>
        <taxon>Fungi</taxon>
        <taxon>Dikarya</taxon>
        <taxon>Ascomycota</taxon>
        <taxon>Pezizomycotina</taxon>
        <taxon>Eurotiomycetes</taxon>
        <taxon>Eurotiomycetidae</taxon>
        <taxon>Eurotiales</taxon>
        <taxon>Aspergillaceae</taxon>
        <taxon>Penicilliopsis</taxon>
    </lineage>
</organism>
<name>A0A1L9SUR9_9EURO</name>
<dbReference type="AlphaFoldDB" id="A0A1L9SUR9"/>
<dbReference type="EMBL" id="KV878336">
    <property type="protein sequence ID" value="OJJ50939.1"/>
    <property type="molecule type" value="Genomic_DNA"/>
</dbReference>
<feature type="compositionally biased region" description="Acidic residues" evidence="1">
    <location>
        <begin position="17"/>
        <end position="27"/>
    </location>
</feature>
<evidence type="ECO:0000313" key="2">
    <source>
        <dbReference type="EMBL" id="OJJ50939.1"/>
    </source>
</evidence>
<keyword evidence="3" id="KW-1185">Reference proteome</keyword>
<reference evidence="3" key="1">
    <citation type="journal article" date="2017" name="Genome Biol.">
        <title>Comparative genomics reveals high biological diversity and specific adaptations in the industrially and medically important fungal genus Aspergillus.</title>
        <authorList>
            <person name="de Vries R.P."/>
            <person name="Riley R."/>
            <person name="Wiebenga A."/>
            <person name="Aguilar-Osorio G."/>
            <person name="Amillis S."/>
            <person name="Uchima C.A."/>
            <person name="Anderluh G."/>
            <person name="Asadollahi M."/>
            <person name="Askin M."/>
            <person name="Barry K."/>
            <person name="Battaglia E."/>
            <person name="Bayram O."/>
            <person name="Benocci T."/>
            <person name="Braus-Stromeyer S.A."/>
            <person name="Caldana C."/>
            <person name="Canovas D."/>
            <person name="Cerqueira G.C."/>
            <person name="Chen F."/>
            <person name="Chen W."/>
            <person name="Choi C."/>
            <person name="Clum A."/>
            <person name="Dos Santos R.A."/>
            <person name="Damasio A.R."/>
            <person name="Diallinas G."/>
            <person name="Emri T."/>
            <person name="Fekete E."/>
            <person name="Flipphi M."/>
            <person name="Freyberg S."/>
            <person name="Gallo A."/>
            <person name="Gournas C."/>
            <person name="Habgood R."/>
            <person name="Hainaut M."/>
            <person name="Harispe M.L."/>
            <person name="Henrissat B."/>
            <person name="Hilden K.S."/>
            <person name="Hope R."/>
            <person name="Hossain A."/>
            <person name="Karabika E."/>
            <person name="Karaffa L."/>
            <person name="Karanyi Z."/>
            <person name="Krasevec N."/>
            <person name="Kuo A."/>
            <person name="Kusch H."/>
            <person name="LaButti K."/>
            <person name="Lagendijk E.L."/>
            <person name="Lapidus A."/>
            <person name="Levasseur A."/>
            <person name="Lindquist E."/>
            <person name="Lipzen A."/>
            <person name="Logrieco A.F."/>
            <person name="MacCabe A."/>
            <person name="Maekelae M.R."/>
            <person name="Malavazi I."/>
            <person name="Melin P."/>
            <person name="Meyer V."/>
            <person name="Mielnichuk N."/>
            <person name="Miskei M."/>
            <person name="Molnar A.P."/>
            <person name="Mule G."/>
            <person name="Ngan C.Y."/>
            <person name="Orejas M."/>
            <person name="Orosz E."/>
            <person name="Ouedraogo J.P."/>
            <person name="Overkamp K.M."/>
            <person name="Park H.-S."/>
            <person name="Perrone G."/>
            <person name="Piumi F."/>
            <person name="Punt P.J."/>
            <person name="Ram A.F."/>
            <person name="Ramon A."/>
            <person name="Rauscher S."/>
            <person name="Record E."/>
            <person name="Riano-Pachon D.M."/>
            <person name="Robert V."/>
            <person name="Roehrig J."/>
            <person name="Ruller R."/>
            <person name="Salamov A."/>
            <person name="Salih N.S."/>
            <person name="Samson R.A."/>
            <person name="Sandor E."/>
            <person name="Sanguinetti M."/>
            <person name="Schuetze T."/>
            <person name="Sepcic K."/>
            <person name="Shelest E."/>
            <person name="Sherlock G."/>
            <person name="Sophianopoulou V."/>
            <person name="Squina F.M."/>
            <person name="Sun H."/>
            <person name="Susca A."/>
            <person name="Todd R.B."/>
            <person name="Tsang A."/>
            <person name="Unkles S.E."/>
            <person name="van de Wiele N."/>
            <person name="van Rossen-Uffink D."/>
            <person name="Oliveira J.V."/>
            <person name="Vesth T.C."/>
            <person name="Visser J."/>
            <person name="Yu J.-H."/>
            <person name="Zhou M."/>
            <person name="Andersen M.R."/>
            <person name="Archer D.B."/>
            <person name="Baker S.E."/>
            <person name="Benoit I."/>
            <person name="Brakhage A.A."/>
            <person name="Braus G.H."/>
            <person name="Fischer R."/>
            <person name="Frisvad J.C."/>
            <person name="Goldman G.H."/>
            <person name="Houbraken J."/>
            <person name="Oakley B."/>
            <person name="Pocsi I."/>
            <person name="Scazzocchio C."/>
            <person name="Seiboth B."/>
            <person name="vanKuyk P.A."/>
            <person name="Wortman J."/>
            <person name="Dyer P.S."/>
            <person name="Grigoriev I.V."/>
        </authorList>
    </citation>
    <scope>NUCLEOTIDE SEQUENCE [LARGE SCALE GENOMIC DNA]</scope>
    <source>
        <strain evidence="3">CBS 506.65</strain>
    </source>
</reference>
<dbReference type="VEuPathDB" id="FungiDB:ASPZODRAFT_55006"/>
<dbReference type="OrthoDB" id="5286775at2759"/>
<dbReference type="RefSeq" id="XP_022585449.1">
    <property type="nucleotide sequence ID" value="XM_022728509.1"/>
</dbReference>
<sequence length="325" mass="36251">MPVNKQLPNKVVSLDAQEGEASDDDDSFSSASSITYSEYGDLGIEFRQEKSDRLGNAIGESHSAWSEGERELFMRLAMRGFEPIVPKDWRLDFATLPKLLFARSVRESSLISAVKRGSSFYAIKSLSRLCTLGGRVRDCDVRRISPAHVIKRGVDNYLNWAFYDGSLKARSRALRTHVFYTKKRREATRDALERVNRRLCALAQRYQDAAIMGTTSTPAEAEAAEGEGTGMEPVHTVTFPILVGFLVCGPLLVIVTLDSTPTSNAVMRFICQFDMGESGQDVWNALAVAIAVMHIRTTMRTIEAEWQQGLWNLPDGRRGGEDLDF</sequence>
<feature type="region of interest" description="Disordered" evidence="1">
    <location>
        <begin position="1"/>
        <end position="31"/>
    </location>
</feature>
<protein>
    <submittedName>
        <fullName evidence="2">Uncharacterized protein</fullName>
    </submittedName>
</protein>
<gene>
    <name evidence="2" type="ORF">ASPZODRAFT_55006</name>
</gene>
<evidence type="ECO:0000313" key="3">
    <source>
        <dbReference type="Proteomes" id="UP000184188"/>
    </source>
</evidence>
<accession>A0A1L9SUR9</accession>
<dbReference type="GeneID" id="34614973"/>
<proteinExistence type="predicted"/>
<dbReference type="Proteomes" id="UP000184188">
    <property type="component" value="Unassembled WGS sequence"/>
</dbReference>